<dbReference type="PANTHER" id="PTHR30483">
    <property type="entry name" value="LEUCINE-SPECIFIC-BINDING PROTEIN"/>
    <property type="match status" value="1"/>
</dbReference>
<dbReference type="KEGG" id="ndp:E2C04_03100"/>
<dbReference type="Proteomes" id="UP000630594">
    <property type="component" value="Unassembled WGS sequence"/>
</dbReference>
<reference evidence="7" key="5">
    <citation type="submission" date="2024-05" db="EMBL/GenBank/DDBJ databases">
        <authorList>
            <person name="Sun Q."/>
            <person name="Sedlacek I."/>
        </authorList>
    </citation>
    <scope>NUCLEOTIDE SEQUENCE</scope>
    <source>
        <strain evidence="7">CCM 7403</strain>
    </source>
</reference>
<dbReference type="EMBL" id="CP038462">
    <property type="protein sequence ID" value="QCC76455.1"/>
    <property type="molecule type" value="Genomic_DNA"/>
</dbReference>
<reference evidence="8" key="4">
    <citation type="submission" date="2019-03" db="EMBL/GenBank/DDBJ databases">
        <authorList>
            <person name="Huang Y."/>
        </authorList>
    </citation>
    <scope>NUCLEOTIDE SEQUENCE</scope>
    <source>
        <strain evidence="8">JCM 16608</strain>
    </source>
</reference>
<dbReference type="Proteomes" id="UP000297025">
    <property type="component" value="Chromosome"/>
</dbReference>
<dbReference type="InterPro" id="IPR028082">
    <property type="entry name" value="Peripla_BP_I"/>
</dbReference>
<keyword evidence="4" id="KW-0029">Amino-acid transport</keyword>
<dbReference type="Gene3D" id="3.40.50.2300">
    <property type="match status" value="2"/>
</dbReference>
<sequence length="390" mass="40405">MGSGALKRKALLAAVAMTTVLGTAACGSGDGGGSDGDGGIADTIKIAQVQDQTGAVAYAGLGASEGAELAIDEIEEQGFLGDGVKIDLEKFDTAGEIERASSEMSKAMGDRGISAILGPVSTQQAATVAPLVGRQKVPTVFTQAGGAGVVINDYTFRATPPMESYYESVMDYLEEKGAKKISILYNATFPTFALLGEDDVPAMAKDRGMEVVQSLPVQMTTQDFTGQAQQVAREGSDALVMLLIAPQSVTALGQLEDAGYDGQVVATSVQAAGNIKAAGDSADGLVYPVPFSVAMEGESSQAFTEAFKKKFDKEPNPYAADGYDAMWWIARAIKASGDSSREGIRKGLEQVAEEGFTGAMGDLTFDGNDARIDGVLVQWNGGKESLATAG</sequence>
<feature type="chain" id="PRO_5020987630" evidence="5">
    <location>
        <begin position="25"/>
        <end position="390"/>
    </location>
</feature>
<comment type="similarity">
    <text evidence="1">Belongs to the leucine-binding protein family.</text>
</comment>
<dbReference type="AlphaFoldDB" id="A0A4P7UB01"/>
<dbReference type="InterPro" id="IPR028081">
    <property type="entry name" value="Leu-bd"/>
</dbReference>
<organism evidence="8 9">
    <name type="scientific">Nocardioides daphniae</name>
    <dbReference type="NCBI Taxonomy" id="402297"/>
    <lineage>
        <taxon>Bacteria</taxon>
        <taxon>Bacillati</taxon>
        <taxon>Actinomycetota</taxon>
        <taxon>Actinomycetes</taxon>
        <taxon>Propionibacteriales</taxon>
        <taxon>Nocardioidaceae</taxon>
        <taxon>Nocardioides</taxon>
    </lineage>
</organism>
<protein>
    <submittedName>
        <fullName evidence="8">ABC transporter substrate-binding protein</fullName>
    </submittedName>
</protein>
<dbReference type="PANTHER" id="PTHR30483:SF6">
    <property type="entry name" value="PERIPLASMIC BINDING PROTEIN OF ABC TRANSPORTER FOR NATURAL AMINO ACIDS"/>
    <property type="match status" value="1"/>
</dbReference>
<dbReference type="EMBL" id="BMCK01000001">
    <property type="protein sequence ID" value="GGD06603.1"/>
    <property type="molecule type" value="Genomic_DNA"/>
</dbReference>
<accession>A0A4P7UB01</accession>
<evidence type="ECO:0000256" key="3">
    <source>
        <dbReference type="ARBA" id="ARBA00022729"/>
    </source>
</evidence>
<dbReference type="PRINTS" id="PR00337">
    <property type="entry name" value="LEUILEVALBP"/>
</dbReference>
<evidence type="ECO:0000256" key="4">
    <source>
        <dbReference type="ARBA" id="ARBA00022970"/>
    </source>
</evidence>
<evidence type="ECO:0000313" key="8">
    <source>
        <dbReference type="EMBL" id="QCC76455.1"/>
    </source>
</evidence>
<gene>
    <name evidence="8" type="ORF">E2C04_03100</name>
    <name evidence="7" type="ORF">GCM10007231_01650</name>
</gene>
<evidence type="ECO:0000313" key="7">
    <source>
        <dbReference type="EMBL" id="GGD06603.1"/>
    </source>
</evidence>
<feature type="signal peptide" evidence="5">
    <location>
        <begin position="1"/>
        <end position="24"/>
    </location>
</feature>
<evidence type="ECO:0000256" key="1">
    <source>
        <dbReference type="ARBA" id="ARBA00010062"/>
    </source>
</evidence>
<dbReference type="PROSITE" id="PS51257">
    <property type="entry name" value="PROKAR_LIPOPROTEIN"/>
    <property type="match status" value="1"/>
</dbReference>
<evidence type="ECO:0000259" key="6">
    <source>
        <dbReference type="Pfam" id="PF13458"/>
    </source>
</evidence>
<dbReference type="OrthoDB" id="3563031at2"/>
<keyword evidence="10" id="KW-1185">Reference proteome</keyword>
<evidence type="ECO:0000313" key="10">
    <source>
        <dbReference type="Proteomes" id="UP000630594"/>
    </source>
</evidence>
<reference evidence="7" key="2">
    <citation type="journal article" date="2014" name="Int. J. Syst. Evol. Microbiol.">
        <title>Complete genome of a new Firmicutes species belonging to the dominant human colonic microbiota ('Ruminococcus bicirculans') reveals two chromosomes and a selective capacity to utilize plant glucans.</title>
        <authorList>
            <consortium name="NISC Comparative Sequencing Program"/>
            <person name="Wegmann U."/>
            <person name="Louis P."/>
            <person name="Goesmann A."/>
            <person name="Henrissat B."/>
            <person name="Duncan S.H."/>
            <person name="Flint H.J."/>
        </authorList>
    </citation>
    <scope>NUCLEOTIDE SEQUENCE</scope>
    <source>
        <strain evidence="7">CCM 7403</strain>
    </source>
</reference>
<evidence type="ECO:0000313" key="9">
    <source>
        <dbReference type="Proteomes" id="UP000297025"/>
    </source>
</evidence>
<dbReference type="InterPro" id="IPR000709">
    <property type="entry name" value="Leu_Ile_Val-bd"/>
</dbReference>
<keyword evidence="3 5" id="KW-0732">Signal</keyword>
<dbReference type="InterPro" id="IPR051010">
    <property type="entry name" value="BCAA_transport"/>
</dbReference>
<dbReference type="SUPFAM" id="SSF53822">
    <property type="entry name" value="Periplasmic binding protein-like I"/>
    <property type="match status" value="1"/>
</dbReference>
<proteinExistence type="inferred from homology"/>
<dbReference type="GO" id="GO:0006865">
    <property type="term" value="P:amino acid transport"/>
    <property type="evidence" value="ECO:0007669"/>
    <property type="project" value="UniProtKB-KW"/>
</dbReference>
<evidence type="ECO:0000256" key="5">
    <source>
        <dbReference type="SAM" id="SignalP"/>
    </source>
</evidence>
<dbReference type="RefSeq" id="WP_135831504.1">
    <property type="nucleotide sequence ID" value="NZ_BMCK01000001.1"/>
</dbReference>
<feature type="domain" description="Leucine-binding protein" evidence="6">
    <location>
        <begin position="43"/>
        <end position="373"/>
    </location>
</feature>
<keyword evidence="2" id="KW-0813">Transport</keyword>
<dbReference type="Pfam" id="PF13458">
    <property type="entry name" value="Peripla_BP_6"/>
    <property type="match status" value="1"/>
</dbReference>
<evidence type="ECO:0000256" key="2">
    <source>
        <dbReference type="ARBA" id="ARBA00022448"/>
    </source>
</evidence>
<reference evidence="8 9" key="1">
    <citation type="journal article" date="2008" name="Int. J. Syst. Evol. Microbiol.">
        <title>Nocardioides daphniae sp. nov., isolated from Daphnia cucullata (Crustacea: Cladocera).</title>
        <authorList>
            <person name="Toth E.M."/>
            <person name="Keki Z."/>
            <person name="Homonnay Z.G."/>
            <person name="Borsodi A.K."/>
            <person name="Marialigeti K."/>
            <person name="Schumann P."/>
        </authorList>
    </citation>
    <scope>NUCLEOTIDE SEQUENCE [LARGE SCALE GENOMIC DNA]</scope>
    <source>
        <strain evidence="8 9">JCM 16608</strain>
    </source>
</reference>
<name>A0A4P7UB01_9ACTN</name>
<reference evidence="10" key="3">
    <citation type="journal article" date="2019" name="Int. J. Syst. Evol. Microbiol.">
        <title>The Global Catalogue of Microorganisms (GCM) 10K type strain sequencing project: providing services to taxonomists for standard genome sequencing and annotation.</title>
        <authorList>
            <consortium name="The Broad Institute Genomics Platform"/>
            <consortium name="The Broad Institute Genome Sequencing Center for Infectious Disease"/>
            <person name="Wu L."/>
            <person name="Ma J."/>
        </authorList>
    </citation>
    <scope>NUCLEOTIDE SEQUENCE [LARGE SCALE GENOMIC DNA]</scope>
    <source>
        <strain evidence="10">CCM 7403</strain>
    </source>
</reference>